<reference evidence="1" key="1">
    <citation type="journal article" date="2019" name="bioRxiv">
        <title>The Genome of the Zebra Mussel, Dreissena polymorpha: A Resource for Invasive Species Research.</title>
        <authorList>
            <person name="McCartney M.A."/>
            <person name="Auch B."/>
            <person name="Kono T."/>
            <person name="Mallez S."/>
            <person name="Zhang Y."/>
            <person name="Obille A."/>
            <person name="Becker A."/>
            <person name="Abrahante J.E."/>
            <person name="Garbe J."/>
            <person name="Badalamenti J.P."/>
            <person name="Herman A."/>
            <person name="Mangelson H."/>
            <person name="Liachko I."/>
            <person name="Sullivan S."/>
            <person name="Sone E.D."/>
            <person name="Koren S."/>
            <person name="Silverstein K.A.T."/>
            <person name="Beckman K.B."/>
            <person name="Gohl D.M."/>
        </authorList>
    </citation>
    <scope>NUCLEOTIDE SEQUENCE</scope>
    <source>
        <strain evidence="1">Duluth1</strain>
        <tissue evidence="1">Whole animal</tissue>
    </source>
</reference>
<evidence type="ECO:0000313" key="1">
    <source>
        <dbReference type="EMBL" id="KAH3696063.1"/>
    </source>
</evidence>
<protein>
    <submittedName>
        <fullName evidence="1">Uncharacterized protein</fullName>
    </submittedName>
</protein>
<comment type="caution">
    <text evidence="1">The sequence shown here is derived from an EMBL/GenBank/DDBJ whole genome shotgun (WGS) entry which is preliminary data.</text>
</comment>
<accession>A0A9D3Y921</accession>
<dbReference type="AlphaFoldDB" id="A0A9D3Y921"/>
<sequence length="67" mass="8080">MSYCHRLKKSSGDRRTNKPCETAEIKDLYYKRRELRHDKNISLDCRPISRKRTGRLGRRCKRSKRNG</sequence>
<dbReference type="Proteomes" id="UP000828390">
    <property type="component" value="Unassembled WGS sequence"/>
</dbReference>
<gene>
    <name evidence="1" type="ORF">DPMN_083526</name>
</gene>
<evidence type="ECO:0000313" key="2">
    <source>
        <dbReference type="Proteomes" id="UP000828390"/>
    </source>
</evidence>
<reference evidence="1" key="2">
    <citation type="submission" date="2020-11" db="EMBL/GenBank/DDBJ databases">
        <authorList>
            <person name="McCartney M.A."/>
            <person name="Auch B."/>
            <person name="Kono T."/>
            <person name="Mallez S."/>
            <person name="Becker A."/>
            <person name="Gohl D.M."/>
            <person name="Silverstein K.A.T."/>
            <person name="Koren S."/>
            <person name="Bechman K.B."/>
            <person name="Herman A."/>
            <person name="Abrahante J.E."/>
            <person name="Garbe J."/>
        </authorList>
    </citation>
    <scope>NUCLEOTIDE SEQUENCE</scope>
    <source>
        <strain evidence="1">Duluth1</strain>
        <tissue evidence="1">Whole animal</tissue>
    </source>
</reference>
<organism evidence="1 2">
    <name type="scientific">Dreissena polymorpha</name>
    <name type="common">Zebra mussel</name>
    <name type="synonym">Mytilus polymorpha</name>
    <dbReference type="NCBI Taxonomy" id="45954"/>
    <lineage>
        <taxon>Eukaryota</taxon>
        <taxon>Metazoa</taxon>
        <taxon>Spiralia</taxon>
        <taxon>Lophotrochozoa</taxon>
        <taxon>Mollusca</taxon>
        <taxon>Bivalvia</taxon>
        <taxon>Autobranchia</taxon>
        <taxon>Heteroconchia</taxon>
        <taxon>Euheterodonta</taxon>
        <taxon>Imparidentia</taxon>
        <taxon>Neoheterodontei</taxon>
        <taxon>Myida</taxon>
        <taxon>Dreissenoidea</taxon>
        <taxon>Dreissenidae</taxon>
        <taxon>Dreissena</taxon>
    </lineage>
</organism>
<dbReference type="EMBL" id="JAIWYP010000016">
    <property type="protein sequence ID" value="KAH3696063.1"/>
    <property type="molecule type" value="Genomic_DNA"/>
</dbReference>
<proteinExistence type="predicted"/>
<name>A0A9D3Y921_DREPO</name>
<keyword evidence="2" id="KW-1185">Reference proteome</keyword>